<proteinExistence type="predicted"/>
<sequence length="88" mass="9610">MQQVNVFACVGDVLSGCVRSGLVRIHSIYATALKPPHEAGGRGGESTARNDVSLRASGMGTLHSFIFVINCLSYKCLFFERHVVCYME</sequence>
<dbReference type="AlphaFoldDB" id="A0A8T9CNJ0"/>
<evidence type="ECO:0000313" key="2">
    <source>
        <dbReference type="Proteomes" id="UP000460654"/>
    </source>
</evidence>
<organism evidence="1 2">
    <name type="scientific">Escherichia coli</name>
    <dbReference type="NCBI Taxonomy" id="562"/>
    <lineage>
        <taxon>Bacteria</taxon>
        <taxon>Pseudomonadati</taxon>
        <taxon>Pseudomonadota</taxon>
        <taxon>Gammaproteobacteria</taxon>
        <taxon>Enterobacterales</taxon>
        <taxon>Enterobacteriaceae</taxon>
        <taxon>Escherichia</taxon>
    </lineage>
</organism>
<evidence type="ECO:0000313" key="1">
    <source>
        <dbReference type="EMBL" id="TXU29733.1"/>
    </source>
</evidence>
<protein>
    <submittedName>
        <fullName evidence="1">Uncharacterized protein</fullName>
    </submittedName>
</protein>
<dbReference type="Proteomes" id="UP000460654">
    <property type="component" value="Unassembled WGS sequence"/>
</dbReference>
<gene>
    <name evidence="1" type="ORF">D4N09_24565</name>
</gene>
<reference evidence="1 2" key="1">
    <citation type="submission" date="2018-09" db="EMBL/GenBank/DDBJ databases">
        <title>Persistent metagenomic signatures of early life antibiotic treatment in the infant gut microbiota and resistome.</title>
        <authorList>
            <person name="Gasparrini A.J."/>
        </authorList>
    </citation>
    <scope>NUCLEOTIDE SEQUENCE [LARGE SCALE GENOMIC DNA]</scope>
    <source>
        <strain evidence="1 2">T0181B.E-10</strain>
    </source>
</reference>
<name>A0A8T9CNJ0_ECOLX</name>
<comment type="caution">
    <text evidence="1">The sequence shown here is derived from an EMBL/GenBank/DDBJ whole genome shotgun (WGS) entry which is preliminary data.</text>
</comment>
<dbReference type="EMBL" id="QYOH01000069">
    <property type="protein sequence ID" value="TXU29733.1"/>
    <property type="molecule type" value="Genomic_DNA"/>
</dbReference>
<accession>A0A8T9CNJ0</accession>